<gene>
    <name evidence="1" type="primary">Nrxiv_1</name>
    <name evidence="1" type="ORF">GTO95_0016512</name>
</gene>
<dbReference type="Gene3D" id="2.60.120.1000">
    <property type="match status" value="1"/>
</dbReference>
<comment type="caution">
    <text evidence="1">The sequence shown here is derived from an EMBL/GenBank/DDBJ whole genome shotgun (WGS) entry which is preliminary data.</text>
</comment>
<dbReference type="AlphaFoldDB" id="A0A8J7NX60"/>
<proteinExistence type="predicted"/>
<evidence type="ECO:0000313" key="2">
    <source>
        <dbReference type="Proteomes" id="UP000736164"/>
    </source>
</evidence>
<dbReference type="Proteomes" id="UP000736164">
    <property type="component" value="Unassembled WGS sequence"/>
</dbReference>
<reference evidence="1" key="1">
    <citation type="journal article" date="2021" name="Cell">
        <title>Tracing the genetic footprints of vertebrate landing in non-teleost ray-finned fishes.</title>
        <authorList>
            <person name="Bi X."/>
            <person name="Wang K."/>
            <person name="Yang L."/>
            <person name="Pan H."/>
            <person name="Jiang H."/>
            <person name="Wei Q."/>
            <person name="Fang M."/>
            <person name="Yu H."/>
            <person name="Zhu C."/>
            <person name="Cai Y."/>
            <person name="He Y."/>
            <person name="Gan X."/>
            <person name="Zeng H."/>
            <person name="Yu D."/>
            <person name="Zhu Y."/>
            <person name="Jiang H."/>
            <person name="Qiu Q."/>
            <person name="Yang H."/>
            <person name="Zhang Y.E."/>
            <person name="Wang W."/>
            <person name="Zhu M."/>
            <person name="He S."/>
            <person name="Zhang G."/>
        </authorList>
    </citation>
    <scope>NUCLEOTIDE SEQUENCE</scope>
    <source>
        <strain evidence="1">Allg_001</strain>
    </source>
</reference>
<evidence type="ECO:0000313" key="1">
    <source>
        <dbReference type="EMBL" id="MBN3319749.1"/>
    </source>
</evidence>
<feature type="non-terminal residue" evidence="1">
    <location>
        <position position="89"/>
    </location>
</feature>
<organism evidence="1 2">
    <name type="scientific">Atractosteus spatula</name>
    <name type="common">Alligator gar</name>
    <name type="synonym">Lepisosteus spatula</name>
    <dbReference type="NCBI Taxonomy" id="7917"/>
    <lineage>
        <taxon>Eukaryota</taxon>
        <taxon>Metazoa</taxon>
        <taxon>Chordata</taxon>
        <taxon>Craniata</taxon>
        <taxon>Vertebrata</taxon>
        <taxon>Euteleostomi</taxon>
        <taxon>Actinopterygii</taxon>
        <taxon>Neopterygii</taxon>
        <taxon>Holostei</taxon>
        <taxon>Semionotiformes</taxon>
        <taxon>Lepisosteidae</taxon>
        <taxon>Atractosteus</taxon>
    </lineage>
</organism>
<keyword evidence="2" id="KW-1185">Reference proteome</keyword>
<sequence>MLDWGGAERNSGSCACGMTGTCFGMGCLCNCDSNDHVWRMDEGFLRDKNSLPVKAVHFGDTKDAPLEMAFHTVGKLTCKGKISSTSPSI</sequence>
<dbReference type="EMBL" id="JAAWVO010047679">
    <property type="protein sequence ID" value="MBN3319749.1"/>
    <property type="molecule type" value="Genomic_DNA"/>
</dbReference>
<feature type="non-terminal residue" evidence="1">
    <location>
        <position position="1"/>
    </location>
</feature>
<protein>
    <submittedName>
        <fullName evidence="1">NRX4 protein</fullName>
    </submittedName>
</protein>
<accession>A0A8J7NX60</accession>
<name>A0A8J7NX60_ATRSP</name>